<organism evidence="1 2">
    <name type="scientific">Phaedon cochleariae</name>
    <name type="common">Mustard beetle</name>
    <dbReference type="NCBI Taxonomy" id="80249"/>
    <lineage>
        <taxon>Eukaryota</taxon>
        <taxon>Metazoa</taxon>
        <taxon>Ecdysozoa</taxon>
        <taxon>Arthropoda</taxon>
        <taxon>Hexapoda</taxon>
        <taxon>Insecta</taxon>
        <taxon>Pterygota</taxon>
        <taxon>Neoptera</taxon>
        <taxon>Endopterygota</taxon>
        <taxon>Coleoptera</taxon>
        <taxon>Polyphaga</taxon>
        <taxon>Cucujiformia</taxon>
        <taxon>Chrysomeloidea</taxon>
        <taxon>Chrysomelidae</taxon>
        <taxon>Chrysomelinae</taxon>
        <taxon>Chrysomelini</taxon>
        <taxon>Phaedon</taxon>
    </lineage>
</organism>
<protein>
    <submittedName>
        <fullName evidence="1">Uncharacterized protein</fullName>
    </submittedName>
</protein>
<reference evidence="1" key="1">
    <citation type="submission" date="2022-01" db="EMBL/GenBank/DDBJ databases">
        <authorList>
            <person name="King R."/>
        </authorList>
    </citation>
    <scope>NUCLEOTIDE SEQUENCE</scope>
</reference>
<sequence>MTLVLDVQGFKLEKNKFIVKELAAFDGSKICHYIFKAPFPLDQLSPDLQRQAHWLTENHHCLPWDMGFTPLHLFGKIIMDLTNSSDIIYVKGFEKANYIRQFIKKLVVEFDEQPTLKMTHPKCFNHSKTQCICALSNVFYLYENFIMRCS</sequence>
<accession>A0A9P0GN25</accession>
<evidence type="ECO:0000313" key="1">
    <source>
        <dbReference type="EMBL" id="CAH1160039.1"/>
    </source>
</evidence>
<dbReference type="Proteomes" id="UP001153737">
    <property type="component" value="Chromosome 3"/>
</dbReference>
<dbReference type="AlphaFoldDB" id="A0A9P0GN25"/>
<gene>
    <name evidence="1" type="ORF">PHAECO_LOCUS7319</name>
</gene>
<dbReference type="OrthoDB" id="7452077at2759"/>
<evidence type="ECO:0000313" key="2">
    <source>
        <dbReference type="Proteomes" id="UP001153737"/>
    </source>
</evidence>
<keyword evidence="2" id="KW-1185">Reference proteome</keyword>
<proteinExistence type="predicted"/>
<reference evidence="1" key="2">
    <citation type="submission" date="2022-10" db="EMBL/GenBank/DDBJ databases">
        <authorList>
            <consortium name="ENA_rothamsted_submissions"/>
            <consortium name="culmorum"/>
            <person name="King R."/>
        </authorList>
    </citation>
    <scope>NUCLEOTIDE SEQUENCE</scope>
</reference>
<dbReference type="EMBL" id="OU896709">
    <property type="protein sequence ID" value="CAH1160039.1"/>
    <property type="molecule type" value="Genomic_DNA"/>
</dbReference>
<name>A0A9P0GN25_PHACE</name>